<dbReference type="Gene3D" id="3.40.630.30">
    <property type="match status" value="1"/>
</dbReference>
<sequence>MKYTESPRLIIRSFQDNDAEDMFEYLSNPRVACFMDQKLHSLGEAVSEITRRQKEEHDYAISLKETGALIGELFADNSREPAPDTYGVGWLLNKKYEGMGFAREAAQAFFDYLFNHKNARRIYAYVADYNEPSQNLCRHLGMRLEGCFKEHVSFITDNETVVYENTLVFAVLAKEWRDK</sequence>
<reference evidence="2 3" key="1">
    <citation type="submission" date="2019-03" db="EMBL/GenBank/DDBJ databases">
        <authorList>
            <consortium name="Pathogen Informatics"/>
        </authorList>
    </citation>
    <scope>NUCLEOTIDE SEQUENCE [LARGE SCALE GENOMIC DNA]</scope>
    <source>
        <strain evidence="2 3">NCTC13038</strain>
    </source>
</reference>
<organism evidence="2 3">
    <name type="scientific">Raoultella terrigena</name>
    <name type="common">Klebsiella terrigena</name>
    <dbReference type="NCBI Taxonomy" id="577"/>
    <lineage>
        <taxon>Bacteria</taxon>
        <taxon>Pseudomonadati</taxon>
        <taxon>Pseudomonadota</taxon>
        <taxon>Gammaproteobacteria</taxon>
        <taxon>Enterobacterales</taxon>
        <taxon>Enterobacteriaceae</taxon>
        <taxon>Klebsiella/Raoultella group</taxon>
        <taxon>Raoultella</taxon>
    </lineage>
</organism>
<dbReference type="PANTHER" id="PTHR43792">
    <property type="entry name" value="GNAT FAMILY, PUTATIVE (AFU_ORTHOLOGUE AFUA_3G00765)-RELATED-RELATED"/>
    <property type="match status" value="1"/>
</dbReference>
<dbReference type="InterPro" id="IPR016181">
    <property type="entry name" value="Acyl_CoA_acyltransferase"/>
</dbReference>
<evidence type="ECO:0000313" key="2">
    <source>
        <dbReference type="EMBL" id="VFS73042.1"/>
    </source>
</evidence>
<protein>
    <submittedName>
        <fullName evidence="2">Acetyltransferase (GNAT) family</fullName>
    </submittedName>
</protein>
<dbReference type="InterPro" id="IPR051531">
    <property type="entry name" value="N-acetyltransferase"/>
</dbReference>
<dbReference type="InterPro" id="IPR000182">
    <property type="entry name" value="GNAT_dom"/>
</dbReference>
<evidence type="ECO:0000259" key="1">
    <source>
        <dbReference type="PROSITE" id="PS51186"/>
    </source>
</evidence>
<dbReference type="Pfam" id="PF13302">
    <property type="entry name" value="Acetyltransf_3"/>
    <property type="match status" value="1"/>
</dbReference>
<dbReference type="SUPFAM" id="SSF55729">
    <property type="entry name" value="Acyl-CoA N-acyltransferases (Nat)"/>
    <property type="match status" value="1"/>
</dbReference>
<name>A0A485BM30_RAOTE</name>
<dbReference type="PROSITE" id="PS51186">
    <property type="entry name" value="GNAT"/>
    <property type="match status" value="1"/>
</dbReference>
<dbReference type="RefSeq" id="WP_134526181.1">
    <property type="nucleotide sequence ID" value="NZ_BJNO01000001.1"/>
</dbReference>
<proteinExistence type="predicted"/>
<evidence type="ECO:0000313" key="3">
    <source>
        <dbReference type="Proteomes" id="UP000332594"/>
    </source>
</evidence>
<dbReference type="Proteomes" id="UP000332594">
    <property type="component" value="Unassembled WGS sequence"/>
</dbReference>
<accession>A0A485BM30</accession>
<dbReference type="GO" id="GO:0016747">
    <property type="term" value="F:acyltransferase activity, transferring groups other than amino-acyl groups"/>
    <property type="evidence" value="ECO:0007669"/>
    <property type="project" value="InterPro"/>
</dbReference>
<keyword evidence="2" id="KW-0808">Transferase</keyword>
<dbReference type="EMBL" id="CAADJG010000002">
    <property type="protein sequence ID" value="VFS73042.1"/>
    <property type="molecule type" value="Genomic_DNA"/>
</dbReference>
<dbReference type="PANTHER" id="PTHR43792:SF1">
    <property type="entry name" value="N-ACETYLTRANSFERASE DOMAIN-CONTAINING PROTEIN"/>
    <property type="match status" value="1"/>
</dbReference>
<gene>
    <name evidence="2" type="ORF">NCTC13038_02916</name>
</gene>
<feature type="domain" description="N-acetyltransferase" evidence="1">
    <location>
        <begin position="9"/>
        <end position="168"/>
    </location>
</feature>
<dbReference type="AlphaFoldDB" id="A0A485BM30"/>